<keyword evidence="1" id="KW-1133">Transmembrane helix</keyword>
<dbReference type="AlphaFoldDB" id="A0A1A7RA68"/>
<gene>
    <name evidence="2" type="ORF">A9J31_04180</name>
</gene>
<dbReference type="Proteomes" id="UP000185753">
    <property type="component" value="Unassembled WGS sequence"/>
</dbReference>
<dbReference type="STRING" id="1443941.A9J31_04180"/>
<keyword evidence="3" id="KW-1185">Reference proteome</keyword>
<comment type="caution">
    <text evidence="2">The sequence shown here is derived from an EMBL/GenBank/DDBJ whole genome shotgun (WGS) entry which is preliminary data.</text>
</comment>
<accession>A0A1A7RA68</accession>
<organism evidence="2 3">
    <name type="scientific">Acinetobacter gandensis</name>
    <dbReference type="NCBI Taxonomy" id="1443941"/>
    <lineage>
        <taxon>Bacteria</taxon>
        <taxon>Pseudomonadati</taxon>
        <taxon>Pseudomonadota</taxon>
        <taxon>Gammaproteobacteria</taxon>
        <taxon>Moraxellales</taxon>
        <taxon>Moraxellaceae</taxon>
        <taxon>Acinetobacter</taxon>
    </lineage>
</organism>
<proteinExistence type="predicted"/>
<dbReference type="EMBL" id="LZDS01000023">
    <property type="protein sequence ID" value="OBX28816.1"/>
    <property type="molecule type" value="Genomic_DNA"/>
</dbReference>
<sequence length="68" mass="7494">MRGISMQSAQMLAVLFIASLVTNPVYAQGFSSTILIFSSGMMVLAILTIYVVLKIRNSLRHHLDKPAK</sequence>
<dbReference type="OrthoDB" id="6706722at2"/>
<protein>
    <submittedName>
        <fullName evidence="2">Uncharacterized protein</fullName>
    </submittedName>
</protein>
<name>A0A1A7RA68_9GAMM</name>
<reference evidence="3" key="1">
    <citation type="submission" date="2016-06" db="EMBL/GenBank/DDBJ databases">
        <authorList>
            <person name="Radolfova-Krizova L."/>
            <person name="Nemec A."/>
        </authorList>
    </citation>
    <scope>NUCLEOTIDE SEQUENCE [LARGE SCALE GENOMIC DNA]</scope>
    <source>
        <strain evidence="3">ANC 4275</strain>
    </source>
</reference>
<feature type="transmembrane region" description="Helical" evidence="1">
    <location>
        <begin position="37"/>
        <end position="53"/>
    </location>
</feature>
<evidence type="ECO:0000313" key="3">
    <source>
        <dbReference type="Proteomes" id="UP000185753"/>
    </source>
</evidence>
<evidence type="ECO:0000256" key="1">
    <source>
        <dbReference type="SAM" id="Phobius"/>
    </source>
</evidence>
<keyword evidence="1" id="KW-0472">Membrane</keyword>
<evidence type="ECO:0000313" key="2">
    <source>
        <dbReference type="EMBL" id="OBX28816.1"/>
    </source>
</evidence>
<keyword evidence="1" id="KW-0812">Transmembrane</keyword>